<dbReference type="AlphaFoldDB" id="A0A0F7SUQ9"/>
<dbReference type="InterPro" id="IPR014001">
    <property type="entry name" value="Helicase_ATP-bd"/>
</dbReference>
<dbReference type="InterPro" id="IPR000629">
    <property type="entry name" value="RNA-helicase_DEAD-box_CS"/>
</dbReference>
<dbReference type="PANTHER" id="PTHR47959">
    <property type="entry name" value="ATP-DEPENDENT RNA HELICASE RHLE-RELATED"/>
    <property type="match status" value="1"/>
</dbReference>
<evidence type="ECO:0000256" key="7">
    <source>
        <dbReference type="ARBA" id="ARBA00022840"/>
    </source>
</evidence>
<dbReference type="EMBL" id="LN483332">
    <property type="protein sequence ID" value="CED85271.1"/>
    <property type="molecule type" value="Genomic_DNA"/>
</dbReference>
<feature type="domain" description="Helicase C-terminal" evidence="15">
    <location>
        <begin position="508"/>
        <end position="690"/>
    </location>
</feature>
<dbReference type="PROSITE" id="PS00039">
    <property type="entry name" value="DEAD_ATP_HELICASE"/>
    <property type="match status" value="1"/>
</dbReference>
<organism evidence="17">
    <name type="scientific">Phaffia rhodozyma</name>
    <name type="common">Yeast</name>
    <name type="synonym">Xanthophyllomyces dendrorhous</name>
    <dbReference type="NCBI Taxonomy" id="264483"/>
    <lineage>
        <taxon>Eukaryota</taxon>
        <taxon>Fungi</taxon>
        <taxon>Dikarya</taxon>
        <taxon>Basidiomycota</taxon>
        <taxon>Agaricomycotina</taxon>
        <taxon>Tremellomycetes</taxon>
        <taxon>Cystofilobasidiales</taxon>
        <taxon>Mrakiaceae</taxon>
        <taxon>Phaffia</taxon>
    </lineage>
</organism>
<feature type="compositionally biased region" description="Basic and acidic residues" evidence="13">
    <location>
        <begin position="862"/>
        <end position="879"/>
    </location>
</feature>
<evidence type="ECO:0000256" key="2">
    <source>
        <dbReference type="ARBA" id="ARBA00012552"/>
    </source>
</evidence>
<dbReference type="CDD" id="cd17947">
    <property type="entry name" value="DEADc_DDX27"/>
    <property type="match status" value="1"/>
</dbReference>
<evidence type="ECO:0000259" key="14">
    <source>
        <dbReference type="PROSITE" id="PS51192"/>
    </source>
</evidence>
<evidence type="ECO:0000256" key="4">
    <source>
        <dbReference type="ARBA" id="ARBA00022741"/>
    </source>
</evidence>
<evidence type="ECO:0000256" key="11">
    <source>
        <dbReference type="PROSITE-ProRule" id="PRU00552"/>
    </source>
</evidence>
<evidence type="ECO:0000313" key="17">
    <source>
        <dbReference type="EMBL" id="CED85271.1"/>
    </source>
</evidence>
<feature type="region of interest" description="Disordered" evidence="13">
    <location>
        <begin position="822"/>
        <end position="911"/>
    </location>
</feature>
<keyword evidence="6" id="KW-0347">Helicase</keyword>
<dbReference type="Pfam" id="PF00271">
    <property type="entry name" value="Helicase_C"/>
    <property type="match status" value="1"/>
</dbReference>
<protein>
    <recommendedName>
        <fullName evidence="2">RNA helicase</fullName>
        <ecNumber evidence="2">3.6.4.13</ecNumber>
    </recommendedName>
</protein>
<comment type="subcellular location">
    <subcellularLocation>
        <location evidence="1">Nucleus</location>
    </subcellularLocation>
</comment>
<feature type="compositionally biased region" description="Low complexity" evidence="13">
    <location>
        <begin position="245"/>
        <end position="257"/>
    </location>
</feature>
<dbReference type="Gene3D" id="3.40.50.300">
    <property type="entry name" value="P-loop containing nucleotide triphosphate hydrolases"/>
    <property type="match status" value="2"/>
</dbReference>
<evidence type="ECO:0000256" key="8">
    <source>
        <dbReference type="ARBA" id="ARBA00022884"/>
    </source>
</evidence>
<dbReference type="PROSITE" id="PS51195">
    <property type="entry name" value="Q_MOTIF"/>
    <property type="match status" value="1"/>
</dbReference>
<evidence type="ECO:0000259" key="15">
    <source>
        <dbReference type="PROSITE" id="PS51194"/>
    </source>
</evidence>
<dbReference type="GO" id="GO:0042254">
    <property type="term" value="P:ribosome biogenesis"/>
    <property type="evidence" value="ECO:0007669"/>
    <property type="project" value="UniProtKB-KW"/>
</dbReference>
<dbReference type="GO" id="GO:0010467">
    <property type="term" value="P:gene expression"/>
    <property type="evidence" value="ECO:0007669"/>
    <property type="project" value="UniProtKB-ARBA"/>
</dbReference>
<dbReference type="GO" id="GO:0003724">
    <property type="term" value="F:RNA helicase activity"/>
    <property type="evidence" value="ECO:0007669"/>
    <property type="project" value="UniProtKB-EC"/>
</dbReference>
<dbReference type="InterPro" id="IPR011545">
    <property type="entry name" value="DEAD/DEAH_box_helicase_dom"/>
</dbReference>
<dbReference type="GO" id="GO:0005524">
    <property type="term" value="F:ATP binding"/>
    <property type="evidence" value="ECO:0007669"/>
    <property type="project" value="UniProtKB-KW"/>
</dbReference>
<keyword evidence="9" id="KW-0539">Nucleus</keyword>
<dbReference type="Pfam" id="PF00270">
    <property type="entry name" value="DEAD"/>
    <property type="match status" value="1"/>
</dbReference>
<feature type="compositionally biased region" description="Acidic residues" evidence="13">
    <location>
        <begin position="181"/>
        <end position="194"/>
    </location>
</feature>
<feature type="region of interest" description="Disordered" evidence="13">
    <location>
        <begin position="758"/>
        <end position="788"/>
    </location>
</feature>
<comment type="catalytic activity">
    <reaction evidence="10">
        <text>ATP + H2O = ADP + phosphate + H(+)</text>
        <dbReference type="Rhea" id="RHEA:13065"/>
        <dbReference type="ChEBI" id="CHEBI:15377"/>
        <dbReference type="ChEBI" id="CHEBI:15378"/>
        <dbReference type="ChEBI" id="CHEBI:30616"/>
        <dbReference type="ChEBI" id="CHEBI:43474"/>
        <dbReference type="ChEBI" id="CHEBI:456216"/>
        <dbReference type="EC" id="3.6.4.13"/>
    </reaction>
</comment>
<feature type="domain" description="DEAD-box RNA helicase Q" evidence="16">
    <location>
        <begin position="288"/>
        <end position="316"/>
    </location>
</feature>
<dbReference type="CDD" id="cd18787">
    <property type="entry name" value="SF2_C_DEAD"/>
    <property type="match status" value="1"/>
</dbReference>
<feature type="compositionally biased region" description="Acidic residues" evidence="13">
    <location>
        <begin position="152"/>
        <end position="174"/>
    </location>
</feature>
<dbReference type="InterPro" id="IPR050079">
    <property type="entry name" value="DEAD_box_RNA_helicase"/>
</dbReference>
<dbReference type="PROSITE" id="PS51194">
    <property type="entry name" value="HELICASE_CTER"/>
    <property type="match status" value="1"/>
</dbReference>
<dbReference type="PROSITE" id="PS51192">
    <property type="entry name" value="HELICASE_ATP_BIND_1"/>
    <property type="match status" value="1"/>
</dbReference>
<reference evidence="17" key="1">
    <citation type="submission" date="2014-08" db="EMBL/GenBank/DDBJ databases">
        <authorList>
            <person name="Sharma Rahul"/>
            <person name="Thines Marco"/>
        </authorList>
    </citation>
    <scope>NUCLEOTIDE SEQUENCE</scope>
</reference>
<feature type="coiled-coil region" evidence="12">
    <location>
        <begin position="682"/>
        <end position="717"/>
    </location>
</feature>
<dbReference type="SUPFAM" id="SSF52540">
    <property type="entry name" value="P-loop containing nucleoside triphosphate hydrolases"/>
    <property type="match status" value="2"/>
</dbReference>
<evidence type="ECO:0000256" key="12">
    <source>
        <dbReference type="SAM" id="Coils"/>
    </source>
</evidence>
<sequence>MLLVTVVTTTSSDAVTNYLSGSSQLHSLDSKFRHLDPTCPNSSTIPSLYFTAAAMSEDFILTIDSDNEQDSNTPAALAKDVEDLNPDFDFDLTASGFDNDTKSWGGADFVQDVGASGKGAGTSIDDIIARRRTALKKSKQKPTSTDKRAKAEEEDEDDSSNGNDESSEDEEDAESWGGVESENEDEEDESEEEGFGMGVVYEEDPEAADPLASDDEIDLSSQNGNEEAPSDDDDDEAASSDDDNVSIASSASSTTSNPETDAQIARKAAFFSEDPTAPAPNSSKKSSTTFAQMSLSRPLLRNITALGFTNPTPIQNRAIPLALLGRDILGSAETGSGKTAAFMIPVLERLIYRDKGKNGKGSASRVLVLCPTRELAVQCQAVGEALAKGLDVRFALLVGGLSLSAQSALLRTLPDILIATPGRLIDHIRNSQSFTLDALDVLIIDEADRMLEAGFSDELNEIITSCPRSRQTMLFSATMTDSVDELVRLSLEKPVRLFVDSGKKTARSLVQEFVRVRERKRGEELDEEGMAGGNRAAILLALCKRTVKDKCIVFFRSKALAHQMRVLFGLCGLMAGELHGNLTQEQRLQALDDFKNGTVQYLLATDLASRGLDIKGVEVVINYDLPGQLSAYVHRVGRTARAGKKGRSISLVGEADRKMLKLCVKASPADQVRHRVIPTEAIVKMAKRLDELKTEVQEVLKEEKEEKALRMADMEIRKGQNLIEHRDEIMSRPARTWFQSEKEKKAAADASKATYVGGFDNKGKKVAAPEPKEKRKRDKYDGLSRRDKRRKMAIEEDAEYNDGNQIAASIRGVKKALRPVKITEDQPKVASLSKPKKKKPTVGGAGGGGKKIKIGKGAFDTEFGKKGEAARTEGARAGRYDGVGLGGKKGKGGGTKGKGGPKGGKGKGGKR</sequence>
<evidence type="ECO:0000256" key="1">
    <source>
        <dbReference type="ARBA" id="ARBA00004123"/>
    </source>
</evidence>
<keyword evidence="8" id="KW-0694">RNA-binding</keyword>
<keyword evidence="4" id="KW-0547">Nucleotide-binding</keyword>
<dbReference type="GO" id="GO:0016787">
    <property type="term" value="F:hydrolase activity"/>
    <property type="evidence" value="ECO:0007669"/>
    <property type="project" value="UniProtKB-KW"/>
</dbReference>
<evidence type="ECO:0000256" key="9">
    <source>
        <dbReference type="ARBA" id="ARBA00023242"/>
    </source>
</evidence>
<name>A0A0F7SUQ9_PHARH</name>
<feature type="compositionally biased region" description="Acidic residues" evidence="13">
    <location>
        <begin position="228"/>
        <end position="244"/>
    </location>
</feature>
<proteinExistence type="predicted"/>
<keyword evidence="7" id="KW-0067">ATP-binding</keyword>
<evidence type="ECO:0000256" key="3">
    <source>
        <dbReference type="ARBA" id="ARBA00022517"/>
    </source>
</evidence>
<keyword evidence="12" id="KW-0175">Coiled coil</keyword>
<dbReference type="EC" id="3.6.4.13" evidence="2"/>
<feature type="compositionally biased region" description="Basic and acidic residues" evidence="13">
    <location>
        <begin position="770"/>
        <end position="785"/>
    </location>
</feature>
<feature type="region of interest" description="Disordered" evidence="13">
    <location>
        <begin position="133"/>
        <end position="261"/>
    </location>
</feature>
<feature type="short sequence motif" description="Q motif" evidence="11">
    <location>
        <begin position="288"/>
        <end position="316"/>
    </location>
</feature>
<evidence type="ECO:0000256" key="13">
    <source>
        <dbReference type="SAM" id="MobiDB-lite"/>
    </source>
</evidence>
<evidence type="ECO:0000259" key="16">
    <source>
        <dbReference type="PROSITE" id="PS51195"/>
    </source>
</evidence>
<evidence type="ECO:0000256" key="5">
    <source>
        <dbReference type="ARBA" id="ARBA00022801"/>
    </source>
</evidence>
<accession>A0A0F7SUQ9</accession>
<dbReference type="SMART" id="SM00487">
    <property type="entry name" value="DEXDc"/>
    <property type="match status" value="1"/>
</dbReference>
<dbReference type="GO" id="GO:0005634">
    <property type="term" value="C:nucleus"/>
    <property type="evidence" value="ECO:0007669"/>
    <property type="project" value="UniProtKB-SubCell"/>
</dbReference>
<evidence type="ECO:0000256" key="10">
    <source>
        <dbReference type="ARBA" id="ARBA00047984"/>
    </source>
</evidence>
<dbReference type="InterPro" id="IPR001650">
    <property type="entry name" value="Helicase_C-like"/>
</dbReference>
<dbReference type="GO" id="GO:0005829">
    <property type="term" value="C:cytosol"/>
    <property type="evidence" value="ECO:0007669"/>
    <property type="project" value="TreeGrafter"/>
</dbReference>
<evidence type="ECO:0000256" key="6">
    <source>
        <dbReference type="ARBA" id="ARBA00022806"/>
    </source>
</evidence>
<feature type="compositionally biased region" description="Acidic residues" evidence="13">
    <location>
        <begin position="201"/>
        <end position="218"/>
    </location>
</feature>
<dbReference type="GO" id="GO:0003723">
    <property type="term" value="F:RNA binding"/>
    <property type="evidence" value="ECO:0007669"/>
    <property type="project" value="UniProtKB-KW"/>
</dbReference>
<feature type="compositionally biased region" description="Gly residues" evidence="13">
    <location>
        <begin position="881"/>
        <end position="903"/>
    </location>
</feature>
<dbReference type="SMART" id="SM00490">
    <property type="entry name" value="HELICc"/>
    <property type="match status" value="1"/>
</dbReference>
<keyword evidence="3" id="KW-0690">Ribosome biogenesis</keyword>
<dbReference type="InterPro" id="IPR027417">
    <property type="entry name" value="P-loop_NTPase"/>
</dbReference>
<feature type="domain" description="Helicase ATP-binding" evidence="14">
    <location>
        <begin position="319"/>
        <end position="497"/>
    </location>
</feature>
<keyword evidence="5" id="KW-0378">Hydrolase</keyword>
<dbReference type="PANTHER" id="PTHR47959:SF1">
    <property type="entry name" value="ATP-DEPENDENT RNA HELICASE DBPA"/>
    <property type="match status" value="1"/>
</dbReference>
<dbReference type="InterPro" id="IPR014014">
    <property type="entry name" value="RNA_helicase_DEAD_Q_motif"/>
</dbReference>